<dbReference type="SMART" id="SM00148">
    <property type="entry name" value="PLCXc"/>
    <property type="match status" value="1"/>
</dbReference>
<dbReference type="Gene3D" id="2.60.40.150">
    <property type="entry name" value="C2 domain"/>
    <property type="match status" value="1"/>
</dbReference>
<evidence type="ECO:0000256" key="1">
    <source>
        <dbReference type="ARBA" id="ARBA00012368"/>
    </source>
</evidence>
<keyword evidence="3 6" id="KW-0442">Lipid degradation</keyword>
<dbReference type="GO" id="GO:0048015">
    <property type="term" value="P:phosphatidylinositol-mediated signaling"/>
    <property type="evidence" value="ECO:0007669"/>
    <property type="project" value="TreeGrafter"/>
</dbReference>
<evidence type="ECO:0000259" key="9">
    <source>
        <dbReference type="PROSITE" id="PS50008"/>
    </source>
</evidence>
<dbReference type="PROSITE" id="PS50007">
    <property type="entry name" value="PIPLC_X_DOMAIN"/>
    <property type="match status" value="1"/>
</dbReference>
<sequence length="603" mass="68415">MIEIILKGDCLFYNSKKEGLIGIKDIQYIHHMGQLLTIYFTSNQTKKFKKLELIDLFGYQSFILSLQSLFNQIHSNNSYLGAKPDIDKPDDFKSFLIYDQQDFVDSSTPTDISDENFLEYLHSPDNSILKPASPNLHHSIHDYYISASHNTYLFGNQLSGASSTIGYIRSLLLGCRSVEIDVWNGDDGNPIVYHGHTLTQPIPFVEILTTVKNFAFVASNLPLILSVETHCDVQQQDKMAHLLINILGDSLITQKLQHDPSSLPSPEQLRNKILFKTKNRLLNKEKSISYDDYFTSSENSSSSDLEKRSFSNFIQKVTRRASASSDRSSNSSAGSPRFVDSIGNIPSNNRMSQKLLDLLIYTVGVKFRGFNKKEHYNIEHIFSLSDRSARKCINTSSAEFIKHNRNHLTRIYPHGARVKSTNFDALDYWAVGCQLIALNYQTVDLAMWFNFAMFNGNQGFVLKPSPLLHKDEKKLLDVITSVNVTFRVICGQQLPKDINQVSVEIYTPRSFNNAPLKQSTKTSTEAINPVWNDVLSFSVNVRASMTELVVVKFNLHNSQSEDIIASYAITLANIRQGYRNVPLHDAQLNKIIFSKLFVYNSIK</sequence>
<evidence type="ECO:0000256" key="3">
    <source>
        <dbReference type="ARBA" id="ARBA00022963"/>
    </source>
</evidence>
<feature type="domain" description="PI-PLC Y-box" evidence="9">
    <location>
        <begin position="355"/>
        <end position="467"/>
    </location>
</feature>
<dbReference type="Pfam" id="PF00168">
    <property type="entry name" value="C2"/>
    <property type="match status" value="1"/>
</dbReference>
<dbReference type="CDD" id="cd08558">
    <property type="entry name" value="PI-PLCc_eukaryota"/>
    <property type="match status" value="1"/>
</dbReference>
<name>A0A4T0M2N1_9BASI</name>
<evidence type="ECO:0000313" key="10">
    <source>
        <dbReference type="EMBL" id="TIB76804.1"/>
    </source>
</evidence>
<dbReference type="EC" id="3.1.4.11" evidence="1 6"/>
<dbReference type="Pfam" id="PF00387">
    <property type="entry name" value="PI-PLC-Y"/>
    <property type="match status" value="1"/>
</dbReference>
<dbReference type="GO" id="GO:0051209">
    <property type="term" value="P:release of sequestered calcium ion into cytosol"/>
    <property type="evidence" value="ECO:0007669"/>
    <property type="project" value="TreeGrafter"/>
</dbReference>
<dbReference type="CDD" id="cd00275">
    <property type="entry name" value="C2_PLC_like"/>
    <property type="match status" value="1"/>
</dbReference>
<keyword evidence="2 6" id="KW-0378">Hydrolase</keyword>
<accession>A0A4T0M2N1</accession>
<reference evidence="10 11" key="1">
    <citation type="submission" date="2019-03" db="EMBL/GenBank/DDBJ databases">
        <title>Sequencing 25 genomes of Wallemia mellicola.</title>
        <authorList>
            <person name="Gostincar C."/>
        </authorList>
    </citation>
    <scope>NUCLEOTIDE SEQUENCE [LARGE SCALE GENOMIC DNA]</scope>
    <source>
        <strain evidence="10 11">EXF-6152</strain>
    </source>
</reference>
<feature type="compositionally biased region" description="Low complexity" evidence="7">
    <location>
        <begin position="321"/>
        <end position="335"/>
    </location>
</feature>
<dbReference type="InterPro" id="IPR000008">
    <property type="entry name" value="C2_dom"/>
</dbReference>
<organism evidence="10 11">
    <name type="scientific">Wallemia mellicola</name>
    <dbReference type="NCBI Taxonomy" id="1708541"/>
    <lineage>
        <taxon>Eukaryota</taxon>
        <taxon>Fungi</taxon>
        <taxon>Dikarya</taxon>
        <taxon>Basidiomycota</taxon>
        <taxon>Wallemiomycotina</taxon>
        <taxon>Wallemiomycetes</taxon>
        <taxon>Wallemiales</taxon>
        <taxon>Wallemiaceae</taxon>
        <taxon>Wallemia</taxon>
    </lineage>
</organism>
<protein>
    <recommendedName>
        <fullName evidence="1 6">Phosphoinositide phospholipase C</fullName>
        <ecNumber evidence="1 6">3.1.4.11</ecNumber>
    </recommendedName>
</protein>
<feature type="domain" description="C2" evidence="8">
    <location>
        <begin position="462"/>
        <end position="585"/>
    </location>
</feature>
<evidence type="ECO:0000313" key="11">
    <source>
        <dbReference type="Proteomes" id="UP000310685"/>
    </source>
</evidence>
<dbReference type="SMART" id="SM00239">
    <property type="entry name" value="C2"/>
    <property type="match status" value="1"/>
</dbReference>
<comment type="catalytic activity">
    <reaction evidence="6">
        <text>a 1,2-diacyl-sn-glycero-3-phospho-(1D-myo-inositol-4,5-bisphosphate) + H2O = 1D-myo-inositol 1,4,5-trisphosphate + a 1,2-diacyl-sn-glycerol + H(+)</text>
        <dbReference type="Rhea" id="RHEA:33179"/>
        <dbReference type="ChEBI" id="CHEBI:15377"/>
        <dbReference type="ChEBI" id="CHEBI:15378"/>
        <dbReference type="ChEBI" id="CHEBI:17815"/>
        <dbReference type="ChEBI" id="CHEBI:58456"/>
        <dbReference type="ChEBI" id="CHEBI:203600"/>
        <dbReference type="EC" id="3.1.4.11"/>
    </reaction>
</comment>
<dbReference type="PROSITE" id="PS50008">
    <property type="entry name" value="PIPLC_Y_DOMAIN"/>
    <property type="match status" value="1"/>
</dbReference>
<dbReference type="PROSITE" id="PS50004">
    <property type="entry name" value="C2"/>
    <property type="match status" value="1"/>
</dbReference>
<evidence type="ECO:0000256" key="4">
    <source>
        <dbReference type="ARBA" id="ARBA00023098"/>
    </source>
</evidence>
<dbReference type="InterPro" id="IPR000909">
    <property type="entry name" value="PLipase_C_PInositol-sp_X_dom"/>
</dbReference>
<evidence type="ECO:0000256" key="6">
    <source>
        <dbReference type="RuleBase" id="RU361133"/>
    </source>
</evidence>
<dbReference type="InterPro" id="IPR001192">
    <property type="entry name" value="PI-PLC_fam"/>
</dbReference>
<gene>
    <name evidence="10" type="ORF">E3Q22_03359</name>
</gene>
<dbReference type="PANTHER" id="PTHR10336">
    <property type="entry name" value="PHOSPHOINOSITIDE-SPECIFIC PHOSPHOLIPASE C FAMILY PROTEIN"/>
    <property type="match status" value="1"/>
</dbReference>
<dbReference type="InterPro" id="IPR035892">
    <property type="entry name" value="C2_domain_sf"/>
</dbReference>
<dbReference type="InterPro" id="IPR001711">
    <property type="entry name" value="PLipase_C_Pinositol-sp_Y"/>
</dbReference>
<dbReference type="Proteomes" id="UP000310685">
    <property type="component" value="Unassembled WGS sequence"/>
</dbReference>
<dbReference type="PRINTS" id="PR00390">
    <property type="entry name" value="PHPHLIPASEC"/>
</dbReference>
<comment type="caution">
    <text evidence="10">The sequence shown here is derived from an EMBL/GenBank/DDBJ whole genome shotgun (WGS) entry which is preliminary data.</text>
</comment>
<dbReference type="SUPFAM" id="SSF49562">
    <property type="entry name" value="C2 domain (Calcium/lipid-binding domain, CaLB)"/>
    <property type="match status" value="1"/>
</dbReference>
<evidence type="ECO:0000256" key="5">
    <source>
        <dbReference type="ARBA" id="ARBA00023224"/>
    </source>
</evidence>
<dbReference type="PANTHER" id="PTHR10336:SF36">
    <property type="entry name" value="1-PHOSPHATIDYLINOSITOL 4,5-BISPHOSPHATE PHOSPHODIESTERASE BETA-4"/>
    <property type="match status" value="1"/>
</dbReference>
<dbReference type="Gene3D" id="3.20.20.190">
    <property type="entry name" value="Phosphatidylinositol (PI) phosphodiesterase"/>
    <property type="match status" value="1"/>
</dbReference>
<evidence type="ECO:0000259" key="8">
    <source>
        <dbReference type="PROSITE" id="PS50004"/>
    </source>
</evidence>
<evidence type="ECO:0000256" key="2">
    <source>
        <dbReference type="ARBA" id="ARBA00022801"/>
    </source>
</evidence>
<dbReference type="Pfam" id="PF00388">
    <property type="entry name" value="PI-PLC-X"/>
    <property type="match status" value="1"/>
</dbReference>
<dbReference type="InterPro" id="IPR017946">
    <property type="entry name" value="PLC-like_Pdiesterase_TIM-brl"/>
</dbReference>
<evidence type="ECO:0000256" key="7">
    <source>
        <dbReference type="SAM" id="MobiDB-lite"/>
    </source>
</evidence>
<dbReference type="SUPFAM" id="SSF51695">
    <property type="entry name" value="PLC-like phosphodiesterases"/>
    <property type="match status" value="1"/>
</dbReference>
<dbReference type="EMBL" id="SPRC01000041">
    <property type="protein sequence ID" value="TIB76804.1"/>
    <property type="molecule type" value="Genomic_DNA"/>
</dbReference>
<proteinExistence type="predicted"/>
<dbReference type="GO" id="GO:0016042">
    <property type="term" value="P:lipid catabolic process"/>
    <property type="evidence" value="ECO:0007669"/>
    <property type="project" value="UniProtKB-KW"/>
</dbReference>
<dbReference type="SMART" id="SM00149">
    <property type="entry name" value="PLCYc"/>
    <property type="match status" value="1"/>
</dbReference>
<feature type="region of interest" description="Disordered" evidence="7">
    <location>
        <begin position="321"/>
        <end position="345"/>
    </location>
</feature>
<keyword evidence="4 6" id="KW-0443">Lipid metabolism</keyword>
<keyword evidence="5" id="KW-0807">Transducer</keyword>
<dbReference type="GO" id="GO:0004435">
    <property type="term" value="F:phosphatidylinositol-4,5-bisphosphate phospholipase C activity"/>
    <property type="evidence" value="ECO:0007669"/>
    <property type="project" value="UniProtKB-EC"/>
</dbReference>
<dbReference type="AlphaFoldDB" id="A0A4T0M2N1"/>